<proteinExistence type="predicted"/>
<evidence type="ECO:0000313" key="3">
    <source>
        <dbReference type="EMBL" id="GHI28027.1"/>
    </source>
</evidence>
<dbReference type="InterPro" id="IPR002559">
    <property type="entry name" value="Transposase_11"/>
</dbReference>
<keyword evidence="4" id="KW-1185">Reference proteome</keyword>
<dbReference type="Pfam" id="PF01609">
    <property type="entry name" value="DDE_Tnp_1"/>
    <property type="match status" value="1"/>
</dbReference>
<dbReference type="PANTHER" id="PTHR33627:SF1">
    <property type="entry name" value="TRANSPOSASE"/>
    <property type="match status" value="1"/>
</dbReference>
<evidence type="ECO:0000313" key="4">
    <source>
        <dbReference type="Proteomes" id="UP001052739"/>
    </source>
</evidence>
<comment type="caution">
    <text evidence="3">The sequence shown here is derived from an EMBL/GenBank/DDBJ whole genome shotgun (WGS) entry which is preliminary data.</text>
</comment>
<dbReference type="PANTHER" id="PTHR33627">
    <property type="entry name" value="TRANSPOSASE"/>
    <property type="match status" value="1"/>
</dbReference>
<accession>A0ABQ3PSN4</accession>
<dbReference type="InterPro" id="IPR039365">
    <property type="entry name" value="IS701-like"/>
</dbReference>
<gene>
    <name evidence="3" type="ORF">Shyd_93980</name>
</gene>
<dbReference type="EMBL" id="BNDW01000119">
    <property type="protein sequence ID" value="GHI28027.1"/>
    <property type="molecule type" value="Genomic_DNA"/>
</dbReference>
<name>A0ABQ3PSN4_9ACTN</name>
<dbReference type="Proteomes" id="UP001052739">
    <property type="component" value="Unassembled WGS sequence"/>
</dbReference>
<evidence type="ECO:0000259" key="2">
    <source>
        <dbReference type="Pfam" id="PF01609"/>
    </source>
</evidence>
<sequence length="130" mass="14855">MTSRFTVLTVRPAGKQSLAAAPERGRRPQPMGRRPAHPNPPAPIWPQGQDTPTGYWISNLPATTPIIDLVRWAKMRWRIEHDYRELKHGLGLDHFEGRTWRGRHHHVTLVTAAQAFLTLRRLDPKAHTPA</sequence>
<feature type="domain" description="Transposase IS4-like" evidence="2">
    <location>
        <begin position="68"/>
        <end position="113"/>
    </location>
</feature>
<organism evidence="3 4">
    <name type="scientific">Streptomyces hydrogenans</name>
    <dbReference type="NCBI Taxonomy" id="1873719"/>
    <lineage>
        <taxon>Bacteria</taxon>
        <taxon>Bacillati</taxon>
        <taxon>Actinomycetota</taxon>
        <taxon>Actinomycetes</taxon>
        <taxon>Kitasatosporales</taxon>
        <taxon>Streptomycetaceae</taxon>
        <taxon>Streptomyces</taxon>
    </lineage>
</organism>
<evidence type="ECO:0000256" key="1">
    <source>
        <dbReference type="SAM" id="MobiDB-lite"/>
    </source>
</evidence>
<reference evidence="3" key="1">
    <citation type="submission" date="2024-05" db="EMBL/GenBank/DDBJ databases">
        <title>Whole genome shotgun sequence of Streptomyces hydrogenans NBRC 13475.</title>
        <authorList>
            <person name="Komaki H."/>
            <person name="Tamura T."/>
        </authorList>
    </citation>
    <scope>NUCLEOTIDE SEQUENCE</scope>
    <source>
        <strain evidence="3">NBRC 13475</strain>
    </source>
</reference>
<dbReference type="InterPro" id="IPR012337">
    <property type="entry name" value="RNaseH-like_sf"/>
</dbReference>
<feature type="region of interest" description="Disordered" evidence="1">
    <location>
        <begin position="11"/>
        <end position="50"/>
    </location>
</feature>
<dbReference type="SUPFAM" id="SSF53098">
    <property type="entry name" value="Ribonuclease H-like"/>
    <property type="match status" value="1"/>
</dbReference>
<protein>
    <recommendedName>
        <fullName evidence="2">Transposase IS4-like domain-containing protein</fullName>
    </recommendedName>
</protein>